<dbReference type="EMBL" id="JAUHHV010000005">
    <property type="protein sequence ID" value="KAK1422705.1"/>
    <property type="molecule type" value="Genomic_DNA"/>
</dbReference>
<dbReference type="SMART" id="SM00176">
    <property type="entry name" value="RAN"/>
    <property type="match status" value="1"/>
</dbReference>
<feature type="coiled-coil region" evidence="2">
    <location>
        <begin position="219"/>
        <end position="267"/>
    </location>
</feature>
<evidence type="ECO:0000313" key="4">
    <source>
        <dbReference type="EMBL" id="KAK1422705.1"/>
    </source>
</evidence>
<feature type="compositionally biased region" description="Low complexity" evidence="3">
    <location>
        <begin position="200"/>
        <end position="210"/>
    </location>
</feature>
<evidence type="ECO:0000256" key="1">
    <source>
        <dbReference type="ARBA" id="ARBA00006270"/>
    </source>
</evidence>
<proteinExistence type="inferred from homology"/>
<feature type="compositionally biased region" description="Basic and acidic residues" evidence="3">
    <location>
        <begin position="186"/>
        <end position="199"/>
    </location>
</feature>
<dbReference type="Proteomes" id="UP001229421">
    <property type="component" value="Unassembled WGS sequence"/>
</dbReference>
<dbReference type="Gene3D" id="3.40.50.300">
    <property type="entry name" value="P-loop containing nucleotide triphosphate hydrolases"/>
    <property type="match status" value="1"/>
</dbReference>
<evidence type="ECO:0000313" key="5">
    <source>
        <dbReference type="Proteomes" id="UP001229421"/>
    </source>
</evidence>
<organism evidence="4 5">
    <name type="scientific">Tagetes erecta</name>
    <name type="common">African marigold</name>
    <dbReference type="NCBI Taxonomy" id="13708"/>
    <lineage>
        <taxon>Eukaryota</taxon>
        <taxon>Viridiplantae</taxon>
        <taxon>Streptophyta</taxon>
        <taxon>Embryophyta</taxon>
        <taxon>Tracheophyta</taxon>
        <taxon>Spermatophyta</taxon>
        <taxon>Magnoliopsida</taxon>
        <taxon>eudicotyledons</taxon>
        <taxon>Gunneridae</taxon>
        <taxon>Pentapetalae</taxon>
        <taxon>asterids</taxon>
        <taxon>campanulids</taxon>
        <taxon>Asterales</taxon>
        <taxon>Asteraceae</taxon>
        <taxon>Asteroideae</taxon>
        <taxon>Heliantheae alliance</taxon>
        <taxon>Tageteae</taxon>
        <taxon>Tagetes</taxon>
    </lineage>
</organism>
<dbReference type="InterPro" id="IPR005225">
    <property type="entry name" value="Small_GTP-bd"/>
</dbReference>
<accession>A0AAD8KGY1</accession>
<evidence type="ECO:0000256" key="3">
    <source>
        <dbReference type="SAM" id="MobiDB-lite"/>
    </source>
</evidence>
<sequence>MAKSFVSKGVGKSNLMSQFFKKYSNLASEPTTGIDFVSRSIHIDGNHIRCQMWDASGQERFRPLLGSYYKGIVGALIVYDITKKVTFDNVKRWLKELREITDETVVVMLIGNKTDLDHLRAVTTAEAKAFAESENILFTETSAFDGFVVKKTFYEFNAQILVKTQKERDMAKDHASIPKEQTINVESKDDHEPFEEEHANTNSTSNNKSSYGPCPDQELANLKEKLEVVHKQNVEVLARVTAHDTELALLRTSVDLLRSNMEKLLAQHEPRMV</sequence>
<dbReference type="GO" id="GO:0005525">
    <property type="term" value="F:GTP binding"/>
    <property type="evidence" value="ECO:0007669"/>
    <property type="project" value="InterPro"/>
</dbReference>
<dbReference type="FunFam" id="3.40.50.300:FF:001447">
    <property type="entry name" value="Ras-related protein Rab-1B"/>
    <property type="match status" value="1"/>
</dbReference>
<dbReference type="InterPro" id="IPR001806">
    <property type="entry name" value="Small_GTPase"/>
</dbReference>
<dbReference type="NCBIfam" id="TIGR00231">
    <property type="entry name" value="small_GTP"/>
    <property type="match status" value="1"/>
</dbReference>
<gene>
    <name evidence="4" type="ORF">QVD17_17991</name>
</gene>
<dbReference type="InterPro" id="IPR050209">
    <property type="entry name" value="Rab_GTPases_membrane_traffic"/>
</dbReference>
<reference evidence="4" key="1">
    <citation type="journal article" date="2023" name="bioRxiv">
        <title>Improved chromosome-level genome assembly for marigold (Tagetes erecta).</title>
        <authorList>
            <person name="Jiang F."/>
            <person name="Yuan L."/>
            <person name="Wang S."/>
            <person name="Wang H."/>
            <person name="Xu D."/>
            <person name="Wang A."/>
            <person name="Fan W."/>
        </authorList>
    </citation>
    <scope>NUCLEOTIDE SEQUENCE</scope>
    <source>
        <strain evidence="4">WSJ</strain>
        <tissue evidence="4">Leaf</tissue>
    </source>
</reference>
<dbReference type="SUPFAM" id="SSF52540">
    <property type="entry name" value="P-loop containing nucleoside triphosphate hydrolases"/>
    <property type="match status" value="1"/>
</dbReference>
<dbReference type="PRINTS" id="PR00449">
    <property type="entry name" value="RASTRNSFRMNG"/>
</dbReference>
<dbReference type="SMART" id="SM00174">
    <property type="entry name" value="RHO"/>
    <property type="match status" value="1"/>
</dbReference>
<comment type="similarity">
    <text evidence="1">Belongs to the small GTPase superfamily. Rab family.</text>
</comment>
<dbReference type="PROSITE" id="PS51421">
    <property type="entry name" value="RAS"/>
    <property type="match status" value="1"/>
</dbReference>
<comment type="caution">
    <text evidence="4">The sequence shown here is derived from an EMBL/GenBank/DDBJ whole genome shotgun (WGS) entry which is preliminary data.</text>
</comment>
<dbReference type="PANTHER" id="PTHR47979">
    <property type="entry name" value="DRAB11-RELATED"/>
    <property type="match status" value="1"/>
</dbReference>
<keyword evidence="2" id="KW-0175">Coiled coil</keyword>
<dbReference type="SMART" id="SM00175">
    <property type="entry name" value="RAB"/>
    <property type="match status" value="1"/>
</dbReference>
<keyword evidence="5" id="KW-1185">Reference proteome</keyword>
<dbReference type="GO" id="GO:0003924">
    <property type="term" value="F:GTPase activity"/>
    <property type="evidence" value="ECO:0007669"/>
    <property type="project" value="InterPro"/>
</dbReference>
<evidence type="ECO:0000256" key="2">
    <source>
        <dbReference type="SAM" id="Coils"/>
    </source>
</evidence>
<dbReference type="InterPro" id="IPR027417">
    <property type="entry name" value="P-loop_NTPase"/>
</dbReference>
<dbReference type="SMART" id="SM00173">
    <property type="entry name" value="RAS"/>
    <property type="match status" value="1"/>
</dbReference>
<protein>
    <submittedName>
        <fullName evidence="4">Uncharacterized protein</fullName>
    </submittedName>
</protein>
<dbReference type="PROSITE" id="PS51419">
    <property type="entry name" value="RAB"/>
    <property type="match status" value="1"/>
</dbReference>
<feature type="region of interest" description="Disordered" evidence="3">
    <location>
        <begin position="171"/>
        <end position="217"/>
    </location>
</feature>
<dbReference type="AlphaFoldDB" id="A0AAD8KGY1"/>
<name>A0AAD8KGY1_TARER</name>
<dbReference type="Pfam" id="PF00071">
    <property type="entry name" value="Ras"/>
    <property type="match status" value="1"/>
</dbReference>